<sequence length="126" mass="13125">MCVNGISISRVFIKGDAALISTIIPTHNVILNGASAQVSPSTVVNFVTSQVAFIPIILFIVITLAAQLVATAMAAEKENKTLETLLASPISRKSIVAAKLMGAGLISLLIAATYMFGMNSMMNSLG</sequence>
<keyword evidence="1" id="KW-0472">Membrane</keyword>
<evidence type="ECO:0000313" key="2">
    <source>
        <dbReference type="EMBL" id="GAG77245.1"/>
    </source>
</evidence>
<feature type="transmembrane region" description="Helical" evidence="1">
    <location>
        <begin position="96"/>
        <end position="116"/>
    </location>
</feature>
<feature type="non-terminal residue" evidence="2">
    <location>
        <position position="126"/>
    </location>
</feature>
<feature type="transmembrane region" description="Helical" evidence="1">
    <location>
        <begin position="52"/>
        <end position="75"/>
    </location>
</feature>
<dbReference type="PANTHER" id="PTHR43471:SF3">
    <property type="entry name" value="ABC TRANSPORTER PERMEASE PROTEIN NATB"/>
    <property type="match status" value="1"/>
</dbReference>
<dbReference type="PANTHER" id="PTHR43471">
    <property type="entry name" value="ABC TRANSPORTER PERMEASE"/>
    <property type="match status" value="1"/>
</dbReference>
<comment type="caution">
    <text evidence="2">The sequence shown here is derived from an EMBL/GenBank/DDBJ whole genome shotgun (WGS) entry which is preliminary data.</text>
</comment>
<dbReference type="GO" id="GO:0005886">
    <property type="term" value="C:plasma membrane"/>
    <property type="evidence" value="ECO:0007669"/>
    <property type="project" value="UniProtKB-SubCell"/>
</dbReference>
<dbReference type="AlphaFoldDB" id="X1A529"/>
<keyword evidence="1" id="KW-1133">Transmembrane helix</keyword>
<reference evidence="2" key="1">
    <citation type="journal article" date="2014" name="Front. Microbiol.">
        <title>High frequency of phylogenetically diverse reductive dehalogenase-homologous genes in deep subseafloor sedimentary metagenomes.</title>
        <authorList>
            <person name="Kawai M."/>
            <person name="Futagami T."/>
            <person name="Toyoda A."/>
            <person name="Takaki Y."/>
            <person name="Nishi S."/>
            <person name="Hori S."/>
            <person name="Arai W."/>
            <person name="Tsubouchi T."/>
            <person name="Morono Y."/>
            <person name="Uchiyama I."/>
            <person name="Ito T."/>
            <person name="Fujiyama A."/>
            <person name="Inagaki F."/>
            <person name="Takami H."/>
        </authorList>
    </citation>
    <scope>NUCLEOTIDE SEQUENCE</scope>
    <source>
        <strain evidence="2">Expedition CK06-06</strain>
    </source>
</reference>
<proteinExistence type="predicted"/>
<dbReference type="EMBL" id="BART01013452">
    <property type="protein sequence ID" value="GAG77245.1"/>
    <property type="molecule type" value="Genomic_DNA"/>
</dbReference>
<organism evidence="2">
    <name type="scientific">marine sediment metagenome</name>
    <dbReference type="NCBI Taxonomy" id="412755"/>
    <lineage>
        <taxon>unclassified sequences</taxon>
        <taxon>metagenomes</taxon>
        <taxon>ecological metagenomes</taxon>
    </lineage>
</organism>
<dbReference type="GO" id="GO:0140359">
    <property type="term" value="F:ABC-type transporter activity"/>
    <property type="evidence" value="ECO:0007669"/>
    <property type="project" value="InterPro"/>
</dbReference>
<name>X1A529_9ZZZZ</name>
<keyword evidence="1" id="KW-0812">Transmembrane</keyword>
<evidence type="ECO:0000256" key="1">
    <source>
        <dbReference type="SAM" id="Phobius"/>
    </source>
</evidence>
<protein>
    <submittedName>
        <fullName evidence="2">Uncharacterized protein</fullName>
    </submittedName>
</protein>
<accession>X1A529</accession>
<gene>
    <name evidence="2" type="ORF">S01H4_27496</name>
</gene>
<dbReference type="Pfam" id="PF12679">
    <property type="entry name" value="ABC2_membrane_2"/>
    <property type="match status" value="1"/>
</dbReference>